<evidence type="ECO:0000313" key="2">
    <source>
        <dbReference type="EMBL" id="KAK3756340.1"/>
    </source>
</evidence>
<organism evidence="2 3">
    <name type="scientific">Elysia crispata</name>
    <name type="common">lettuce slug</name>
    <dbReference type="NCBI Taxonomy" id="231223"/>
    <lineage>
        <taxon>Eukaryota</taxon>
        <taxon>Metazoa</taxon>
        <taxon>Spiralia</taxon>
        <taxon>Lophotrochozoa</taxon>
        <taxon>Mollusca</taxon>
        <taxon>Gastropoda</taxon>
        <taxon>Heterobranchia</taxon>
        <taxon>Euthyneura</taxon>
        <taxon>Panpulmonata</taxon>
        <taxon>Sacoglossa</taxon>
        <taxon>Placobranchoidea</taxon>
        <taxon>Plakobranchidae</taxon>
        <taxon>Elysia</taxon>
    </lineage>
</organism>
<accession>A0AAE0YSX4</accession>
<reference evidence="2" key="1">
    <citation type="journal article" date="2023" name="G3 (Bethesda)">
        <title>A reference genome for the long-term kleptoplast-retaining sea slug Elysia crispata morphotype clarki.</title>
        <authorList>
            <person name="Eastman K.E."/>
            <person name="Pendleton A.L."/>
            <person name="Shaikh M.A."/>
            <person name="Suttiyut T."/>
            <person name="Ogas R."/>
            <person name="Tomko P."/>
            <person name="Gavelis G."/>
            <person name="Widhalm J.R."/>
            <person name="Wisecaver J.H."/>
        </authorList>
    </citation>
    <scope>NUCLEOTIDE SEQUENCE</scope>
    <source>
        <strain evidence="2">ECLA1</strain>
    </source>
</reference>
<sequence length="172" mass="19318">MVQSAEQKKITRGRQWSQQTHTQTKGIKTVGRIGFGAGKTSTEDESNLQHILYYSVTGPEPHCMHCLAVRHASDRPDMTFHKGFLWQVQGSPSGVSSEPHTVTSTCLTRQLSRAPASKAVLIEDRKTAWFPNGTQFIKTKYCIIRLPQTARSSSRLNIVSFVFPKRHAVHQD</sequence>
<gene>
    <name evidence="2" type="ORF">RRG08_038832</name>
</gene>
<protein>
    <submittedName>
        <fullName evidence="2">Uncharacterized protein</fullName>
    </submittedName>
</protein>
<evidence type="ECO:0000256" key="1">
    <source>
        <dbReference type="SAM" id="MobiDB-lite"/>
    </source>
</evidence>
<feature type="region of interest" description="Disordered" evidence="1">
    <location>
        <begin position="1"/>
        <end position="27"/>
    </location>
</feature>
<comment type="caution">
    <text evidence="2">The sequence shown here is derived from an EMBL/GenBank/DDBJ whole genome shotgun (WGS) entry which is preliminary data.</text>
</comment>
<dbReference type="AlphaFoldDB" id="A0AAE0YSX4"/>
<dbReference type="Proteomes" id="UP001283361">
    <property type="component" value="Unassembled WGS sequence"/>
</dbReference>
<keyword evidence="3" id="KW-1185">Reference proteome</keyword>
<proteinExistence type="predicted"/>
<dbReference type="EMBL" id="JAWDGP010005524">
    <property type="protein sequence ID" value="KAK3756340.1"/>
    <property type="molecule type" value="Genomic_DNA"/>
</dbReference>
<name>A0AAE0YSX4_9GAST</name>
<evidence type="ECO:0000313" key="3">
    <source>
        <dbReference type="Proteomes" id="UP001283361"/>
    </source>
</evidence>
<feature type="compositionally biased region" description="Polar residues" evidence="1">
    <location>
        <begin position="14"/>
        <end position="26"/>
    </location>
</feature>